<accession>D8UGC0</accession>
<keyword evidence="3" id="KW-1185">Reference proteome</keyword>
<organism evidence="3">
    <name type="scientific">Volvox carteri f. nagariensis</name>
    <dbReference type="NCBI Taxonomy" id="3068"/>
    <lineage>
        <taxon>Eukaryota</taxon>
        <taxon>Viridiplantae</taxon>
        <taxon>Chlorophyta</taxon>
        <taxon>core chlorophytes</taxon>
        <taxon>Chlorophyceae</taxon>
        <taxon>CS clade</taxon>
        <taxon>Chlamydomonadales</taxon>
        <taxon>Volvocaceae</taxon>
        <taxon>Volvox</taxon>
    </lineage>
</organism>
<dbReference type="Proteomes" id="UP000001058">
    <property type="component" value="Unassembled WGS sequence"/>
</dbReference>
<dbReference type="AlphaFoldDB" id="D8UGC0"/>
<reference evidence="2 3" key="1">
    <citation type="journal article" date="2010" name="Science">
        <title>Genomic analysis of organismal complexity in the multicellular green alga Volvox carteri.</title>
        <authorList>
            <person name="Prochnik S.E."/>
            <person name="Umen J."/>
            <person name="Nedelcu A.M."/>
            <person name="Hallmann A."/>
            <person name="Miller S.M."/>
            <person name="Nishii I."/>
            <person name="Ferris P."/>
            <person name="Kuo A."/>
            <person name="Mitros T."/>
            <person name="Fritz-Laylin L.K."/>
            <person name="Hellsten U."/>
            <person name="Chapman J."/>
            <person name="Simakov O."/>
            <person name="Rensing S.A."/>
            <person name="Terry A."/>
            <person name="Pangilinan J."/>
            <person name="Kapitonov V."/>
            <person name="Jurka J."/>
            <person name="Salamov A."/>
            <person name="Shapiro H."/>
            <person name="Schmutz J."/>
            <person name="Grimwood J."/>
            <person name="Lindquist E."/>
            <person name="Lucas S."/>
            <person name="Grigoriev I.V."/>
            <person name="Schmitt R."/>
            <person name="Kirk D."/>
            <person name="Rokhsar D.S."/>
        </authorList>
    </citation>
    <scope>NUCLEOTIDE SEQUENCE [LARGE SCALE GENOMIC DNA]</scope>
    <source>
        <strain evidence="3">f. Nagariensis / Eve</strain>
    </source>
</reference>
<dbReference type="InParanoid" id="D8UGC0"/>
<dbReference type="KEGG" id="vcn:VOLCADRAFT_98806"/>
<evidence type="ECO:0000313" key="2">
    <source>
        <dbReference type="EMBL" id="EFJ41262.1"/>
    </source>
</evidence>
<dbReference type="EMBL" id="GL378398">
    <property type="protein sequence ID" value="EFJ41262.1"/>
    <property type="molecule type" value="Genomic_DNA"/>
</dbReference>
<evidence type="ECO:0000313" key="3">
    <source>
        <dbReference type="Proteomes" id="UP000001058"/>
    </source>
</evidence>
<proteinExistence type="predicted"/>
<name>D8UGC0_VOLCA</name>
<dbReference type="eggNOG" id="ENOG502S4HH">
    <property type="taxonomic scope" value="Eukaryota"/>
</dbReference>
<dbReference type="GeneID" id="9627136"/>
<feature type="region of interest" description="Disordered" evidence="1">
    <location>
        <begin position="21"/>
        <end position="60"/>
    </location>
</feature>
<protein>
    <submittedName>
        <fullName evidence="2">Uncharacterized protein</fullName>
    </submittedName>
</protein>
<gene>
    <name evidence="2" type="ORF">VOLCADRAFT_98806</name>
</gene>
<evidence type="ECO:0000256" key="1">
    <source>
        <dbReference type="SAM" id="MobiDB-lite"/>
    </source>
</evidence>
<dbReference type="RefSeq" id="XP_002957713.1">
    <property type="nucleotide sequence ID" value="XM_002957667.1"/>
</dbReference>
<sequence>MIMFQPYKFIPPANKSGIGFLEAGKRQASEDGADAQPGMEQASVDGADVQPGMEQASVDGADVQPGMEKSILASGQGLHLSKAGTCLPGCLLHEARVVPANYGQHHTTQPYWNLLA</sequence>